<gene>
    <name evidence="3" type="primary">RDH11_3</name>
    <name evidence="5" type="synonym">RDH11_1</name>
    <name evidence="4" type="synonym">RDH11_2</name>
    <name evidence="7" type="synonym">RDH11_4</name>
    <name evidence="9" type="synonym">RDH11_6</name>
    <name evidence="3" type="ORF">CM83_43596</name>
    <name evidence="4" type="ORF">CM83_43598</name>
    <name evidence="5" type="ORF">CM83_43599</name>
    <name evidence="7" type="ORF">g.76522</name>
    <name evidence="8" type="ORF">g.76525</name>
    <name evidence="9" type="ORF">g.76528</name>
</gene>
<evidence type="ECO:0000313" key="6">
    <source>
        <dbReference type="EMBL" id="JAG60123.1"/>
    </source>
</evidence>
<dbReference type="GO" id="GO:0016491">
    <property type="term" value="F:oxidoreductase activity"/>
    <property type="evidence" value="ECO:0007669"/>
    <property type="project" value="UniProtKB-KW"/>
</dbReference>
<dbReference type="InterPro" id="IPR002347">
    <property type="entry name" value="SDR_fam"/>
</dbReference>
<dbReference type="SUPFAM" id="SSF51735">
    <property type="entry name" value="NAD(P)-binding Rossmann-fold domains"/>
    <property type="match status" value="1"/>
</dbReference>
<protein>
    <submittedName>
        <fullName evidence="3">Retinol dehydrogenase 11</fullName>
    </submittedName>
</protein>
<dbReference type="InterPro" id="IPR036291">
    <property type="entry name" value="NAD(P)-bd_dom_sf"/>
</dbReference>
<comment type="similarity">
    <text evidence="2">Belongs to the short-chain dehydrogenases/reductases (SDR) family.</text>
</comment>
<dbReference type="PRINTS" id="PR00080">
    <property type="entry name" value="SDRFAMILY"/>
</dbReference>
<sequence length="313" mass="34523">MGIFFNGKCRSNARLDGKTAIVTGCNTGIGKVTAEEFAKRGARVIMACRNVKKAEEAAEDIRKSLEQVENHGEVVVFKLDLSSLDSVRKCAAEITGSEPRIHLLINNAGVMLCPYELTVDGYEMQFATNHLGHFLFTLLLLPTILASAPARIVNVSSRAHTTAKSMNFDDVNLTKHYSPITAYGRSKLANILFSRELARRLEGTGVTVYSLHPGVVDTDLGRHLDSAFIPGMFWVYKNVGWIFQKNVVDGAQTTLHCALDEKVGNETGLYYDDCAVAKPTSYATDDAMASELWTKSVEMVRLPEHFDPFTPKI</sequence>
<dbReference type="EMBL" id="GDHC01020577">
    <property type="protein sequence ID" value="JAP98051.1"/>
    <property type="molecule type" value="Transcribed_RNA"/>
</dbReference>
<organism evidence="3">
    <name type="scientific">Lygus hesperus</name>
    <name type="common">Western plant bug</name>
    <dbReference type="NCBI Taxonomy" id="30085"/>
    <lineage>
        <taxon>Eukaryota</taxon>
        <taxon>Metazoa</taxon>
        <taxon>Ecdysozoa</taxon>
        <taxon>Arthropoda</taxon>
        <taxon>Hexapoda</taxon>
        <taxon>Insecta</taxon>
        <taxon>Pterygota</taxon>
        <taxon>Neoptera</taxon>
        <taxon>Paraneoptera</taxon>
        <taxon>Hemiptera</taxon>
        <taxon>Heteroptera</taxon>
        <taxon>Panheteroptera</taxon>
        <taxon>Cimicomorpha</taxon>
        <taxon>Miridae</taxon>
        <taxon>Mirini</taxon>
        <taxon>Lygus</taxon>
    </lineage>
</organism>
<evidence type="ECO:0000313" key="7">
    <source>
        <dbReference type="EMBL" id="JAP98051.1"/>
    </source>
</evidence>
<dbReference type="EMBL" id="GBHO01006228">
    <property type="protein sequence ID" value="JAG37376.1"/>
    <property type="molecule type" value="Transcribed_RNA"/>
</dbReference>
<keyword evidence="1" id="KW-0560">Oxidoreductase</keyword>
<name>A0A0A9Z6E7_LYGHE</name>
<evidence type="ECO:0000313" key="4">
    <source>
        <dbReference type="EMBL" id="JAG37376.1"/>
    </source>
</evidence>
<evidence type="ECO:0000313" key="9">
    <source>
        <dbReference type="EMBL" id="JAQ17527.1"/>
    </source>
</evidence>
<evidence type="ECO:0000256" key="1">
    <source>
        <dbReference type="ARBA" id="ARBA00023002"/>
    </source>
</evidence>
<accession>A0A0A9Z6E7</accession>
<dbReference type="Gene3D" id="3.40.50.720">
    <property type="entry name" value="NAD(P)-binding Rossmann-like Domain"/>
    <property type="match status" value="1"/>
</dbReference>
<evidence type="ECO:0000313" key="5">
    <source>
        <dbReference type="EMBL" id="JAG37378.1"/>
    </source>
</evidence>
<dbReference type="EMBL" id="GBHO01006229">
    <property type="protein sequence ID" value="JAG37375.1"/>
    <property type="molecule type" value="Transcribed_RNA"/>
</dbReference>
<evidence type="ECO:0000313" key="8">
    <source>
        <dbReference type="EMBL" id="JAQ04354.1"/>
    </source>
</evidence>
<proteinExistence type="inferred from homology"/>
<dbReference type="EMBL" id="GBRD01005698">
    <property type="protein sequence ID" value="JAG60123.1"/>
    <property type="molecule type" value="Transcribed_RNA"/>
</dbReference>
<dbReference type="PRINTS" id="PR00081">
    <property type="entry name" value="GDHRDH"/>
</dbReference>
<dbReference type="PANTHER" id="PTHR43157:SF73">
    <property type="entry name" value="WW DOMAIN-CONTAINING OXIDOREDUCTASE-LIKE PROTEIN"/>
    <property type="match status" value="1"/>
</dbReference>
<dbReference type="Pfam" id="PF00106">
    <property type="entry name" value="adh_short"/>
    <property type="match status" value="1"/>
</dbReference>
<dbReference type="PANTHER" id="PTHR43157">
    <property type="entry name" value="PHOSPHATIDYLINOSITOL-GLYCAN BIOSYNTHESIS CLASS F PROTEIN-RELATED"/>
    <property type="match status" value="1"/>
</dbReference>
<dbReference type="EMBL" id="GBHO01006226">
    <property type="protein sequence ID" value="JAG37378.1"/>
    <property type="molecule type" value="Transcribed_RNA"/>
</dbReference>
<reference evidence="3" key="2">
    <citation type="submission" date="2014-07" db="EMBL/GenBank/DDBJ databases">
        <authorList>
            <person name="Hull J."/>
        </authorList>
    </citation>
    <scope>NUCLEOTIDE SEQUENCE</scope>
</reference>
<evidence type="ECO:0000256" key="2">
    <source>
        <dbReference type="RuleBase" id="RU000363"/>
    </source>
</evidence>
<evidence type="ECO:0000313" key="3">
    <source>
        <dbReference type="EMBL" id="JAG37375.1"/>
    </source>
</evidence>
<dbReference type="AlphaFoldDB" id="A0A0A9Z6E7"/>
<reference evidence="7" key="4">
    <citation type="journal article" date="2016" name="Gigascience">
        <title>De novo construction of an expanded transcriptome assembly for the western tarnished plant bug, Lygus hesperus.</title>
        <authorList>
            <person name="Tassone E.E."/>
            <person name="Geib S.M."/>
            <person name="Hall B."/>
            <person name="Fabrick J.A."/>
            <person name="Brent C.S."/>
            <person name="Hull J.J."/>
        </authorList>
    </citation>
    <scope>NUCLEOTIDE SEQUENCE</scope>
</reference>
<dbReference type="EMBL" id="GDHC01014275">
    <property type="protein sequence ID" value="JAQ04354.1"/>
    <property type="molecule type" value="Transcribed_RNA"/>
</dbReference>
<reference evidence="6" key="3">
    <citation type="submission" date="2014-09" db="EMBL/GenBank/DDBJ databases">
        <authorList>
            <person name="Magalhaes I.L.F."/>
            <person name="Oliveira U."/>
            <person name="Santos F.R."/>
            <person name="Vidigal T.H.D.A."/>
            <person name="Brescovit A.D."/>
            <person name="Santos A.J."/>
        </authorList>
    </citation>
    <scope>NUCLEOTIDE SEQUENCE</scope>
</reference>
<reference evidence="3" key="1">
    <citation type="journal article" date="2014" name="PLoS ONE">
        <title>Transcriptome-Based Identification of ABC Transporters in the Western Tarnished Plant Bug Lygus hesperus.</title>
        <authorList>
            <person name="Hull J.J."/>
            <person name="Chaney K."/>
            <person name="Geib S.M."/>
            <person name="Fabrick J.A."/>
            <person name="Brent C.S."/>
            <person name="Walsh D."/>
            <person name="Lavine L.C."/>
        </authorList>
    </citation>
    <scope>NUCLEOTIDE SEQUENCE</scope>
</reference>
<dbReference type="EMBL" id="GDHC01001102">
    <property type="protein sequence ID" value="JAQ17527.1"/>
    <property type="molecule type" value="Transcribed_RNA"/>
</dbReference>